<dbReference type="EMBL" id="FRAN01000001">
    <property type="protein sequence ID" value="SHK02823.1"/>
    <property type="molecule type" value="Genomic_DNA"/>
</dbReference>
<dbReference type="InterPro" id="IPR057527">
    <property type="entry name" value="HVO_A0261-like_N"/>
</dbReference>
<dbReference type="Pfam" id="PF25213">
    <property type="entry name" value="HVO_A0261_N"/>
    <property type="match status" value="1"/>
</dbReference>
<dbReference type="PATRIC" id="fig|797209.4.peg.3921"/>
<keyword evidence="6" id="KW-1185">Reference proteome</keyword>
<reference evidence="6" key="2">
    <citation type="submission" date="2016-11" db="EMBL/GenBank/DDBJ databases">
        <authorList>
            <person name="Varghese N."/>
            <person name="Submissions S."/>
        </authorList>
    </citation>
    <scope>NUCLEOTIDE SEQUENCE [LARGE SCALE GENOMIC DNA]</scope>
    <source>
        <strain evidence="6">DX253</strain>
    </source>
</reference>
<organism evidence="3 5">
    <name type="scientific">Haladaptatus paucihalophilus DX253</name>
    <dbReference type="NCBI Taxonomy" id="797209"/>
    <lineage>
        <taxon>Archaea</taxon>
        <taxon>Methanobacteriati</taxon>
        <taxon>Methanobacteriota</taxon>
        <taxon>Stenosarchaea group</taxon>
        <taxon>Halobacteria</taxon>
        <taxon>Halobacteriales</taxon>
        <taxon>Haladaptataceae</taxon>
        <taxon>Haladaptatus</taxon>
    </lineage>
</organism>
<evidence type="ECO:0000259" key="1">
    <source>
        <dbReference type="Pfam" id="PF08350"/>
    </source>
</evidence>
<dbReference type="Proteomes" id="UP000003751">
    <property type="component" value="Unassembled WGS sequence"/>
</dbReference>
<dbReference type="Gene3D" id="1.10.10.10">
    <property type="entry name" value="Winged helix-like DNA-binding domain superfamily/Winged helix DNA-binding domain"/>
    <property type="match status" value="1"/>
</dbReference>
<evidence type="ECO:0000313" key="5">
    <source>
        <dbReference type="Proteomes" id="UP000003751"/>
    </source>
</evidence>
<dbReference type="Pfam" id="PF08350">
    <property type="entry name" value="FilR1_middle"/>
    <property type="match status" value="1"/>
</dbReference>
<evidence type="ECO:0000259" key="2">
    <source>
        <dbReference type="Pfam" id="PF25213"/>
    </source>
</evidence>
<accession>E7QYW3</accession>
<evidence type="ECO:0000313" key="3">
    <source>
        <dbReference type="EMBL" id="EFW90379.1"/>
    </source>
</evidence>
<dbReference type="EMBL" id="AEMG01000028">
    <property type="protein sequence ID" value="EFW90379.1"/>
    <property type="molecule type" value="Genomic_DNA"/>
</dbReference>
<feature type="domain" description="HVO-A0261-like N-terminal" evidence="2">
    <location>
        <begin position="5"/>
        <end position="88"/>
    </location>
</feature>
<dbReference type="InterPro" id="IPR011991">
    <property type="entry name" value="ArsR-like_HTH"/>
</dbReference>
<dbReference type="InterPro" id="IPR036390">
    <property type="entry name" value="WH_DNA-bd_sf"/>
</dbReference>
<proteinExistence type="predicted"/>
<reference evidence="4" key="3">
    <citation type="submission" date="2016-11" db="EMBL/GenBank/DDBJ databases">
        <authorList>
            <person name="Jaros S."/>
            <person name="Januszkiewicz K."/>
            <person name="Wedrychowicz H."/>
        </authorList>
    </citation>
    <scope>NUCLEOTIDE SEQUENCE [LARGE SCALE GENOMIC DNA]</scope>
    <source>
        <strain evidence="4">DX253</strain>
    </source>
</reference>
<protein>
    <submittedName>
        <fullName evidence="4">Predicted transcriptional regulator, contains HTH domain</fullName>
    </submittedName>
</protein>
<dbReference type="InterPro" id="IPR013561">
    <property type="entry name" value="FilR1_middle_dom"/>
</dbReference>
<dbReference type="Proteomes" id="UP000184203">
    <property type="component" value="Unassembled WGS sequence"/>
</dbReference>
<evidence type="ECO:0000313" key="4">
    <source>
        <dbReference type="EMBL" id="SHK02823.1"/>
    </source>
</evidence>
<dbReference type="OrthoDB" id="330490at2157"/>
<dbReference type="InterPro" id="IPR036388">
    <property type="entry name" value="WH-like_DNA-bd_sf"/>
</dbReference>
<gene>
    <name evidence="4" type="ORF">SAMN05444342_0328</name>
    <name evidence="3" type="ORF">ZOD2009_20018</name>
</gene>
<feature type="domain" description="Methanogenesis regulatory protein FilR1 middle" evidence="1">
    <location>
        <begin position="122"/>
        <end position="248"/>
    </location>
</feature>
<dbReference type="RefSeq" id="WP_007982869.1">
    <property type="nucleotide sequence ID" value="NZ_AEMG01000028.1"/>
</dbReference>
<dbReference type="SUPFAM" id="SSF46785">
    <property type="entry name" value="Winged helix' DNA-binding domain"/>
    <property type="match status" value="1"/>
</dbReference>
<evidence type="ECO:0000313" key="6">
    <source>
        <dbReference type="Proteomes" id="UP000184203"/>
    </source>
</evidence>
<sequence>METPETVAFLAGSPERLRLLTHLRESPGSPRDVADSLDVSRRSAQRNLSEFADRGWVRKRDGKYALTPSGELVTRTHANYVETLGTIERFDAFFRHLPDATHLPDPAWLHDATLVVASADQPQAPVSHYVSRLRSRKTDSIRMLAPVLSRLYHDVHAELVFEGVETELVMPADTLETARSLNPLEFRLVRRAIDIYRHDGPVEFGVTLGDGWALAGAYNDDGQLRALVECTHPAFFEWAEELYRRYRKESRPVG</sequence>
<reference evidence="3 5" key="1">
    <citation type="journal article" date="2014" name="ISME J.">
        <title>Trehalose/2-sulfotrehalose biosynthesis and glycine-betaine uptake are widely spread mechanisms for osmoadaptation in the Halobacteriales.</title>
        <authorList>
            <person name="Youssef N.H."/>
            <person name="Savage-Ashlock K.N."/>
            <person name="McCully A.L."/>
            <person name="Luedtke B."/>
            <person name="Shaw E.I."/>
            <person name="Hoff W.D."/>
            <person name="Elshahed M.S."/>
        </authorList>
    </citation>
    <scope>NUCLEOTIDE SEQUENCE [LARGE SCALE GENOMIC DNA]</scope>
    <source>
        <strain evidence="3 5">DX253</strain>
    </source>
</reference>
<name>E7QYW3_HALPU</name>
<dbReference type="eggNOG" id="arCOG04362">
    <property type="taxonomic scope" value="Archaea"/>
</dbReference>
<dbReference type="STRING" id="797209.GCA_000376445_00611"/>
<dbReference type="AlphaFoldDB" id="E7QYW3"/>
<dbReference type="CDD" id="cd00090">
    <property type="entry name" value="HTH_ARSR"/>
    <property type="match status" value="1"/>
</dbReference>